<dbReference type="CDD" id="cd03444">
    <property type="entry name" value="Thioesterase_II_repeat1"/>
    <property type="match status" value="1"/>
</dbReference>
<dbReference type="EMBL" id="BOPH01000041">
    <property type="protein sequence ID" value="GIJ68410.1"/>
    <property type="molecule type" value="Genomic_DNA"/>
</dbReference>
<reference evidence="6" key="1">
    <citation type="submission" date="2021-01" db="EMBL/GenBank/DDBJ databases">
        <title>Whole genome shotgun sequence of Virgisporangium ochraceum NBRC 16418.</title>
        <authorList>
            <person name="Komaki H."/>
            <person name="Tamura T."/>
        </authorList>
    </citation>
    <scope>NUCLEOTIDE SEQUENCE</scope>
    <source>
        <strain evidence="6">NBRC 16418</strain>
    </source>
</reference>
<feature type="domain" description="Acyl-CoA thioesterase 2 C-terminal" evidence="4">
    <location>
        <begin position="172"/>
        <end position="279"/>
    </location>
</feature>
<dbReference type="GO" id="GO:0047617">
    <property type="term" value="F:fatty acyl-CoA hydrolase activity"/>
    <property type="evidence" value="ECO:0007669"/>
    <property type="project" value="InterPro"/>
</dbReference>
<gene>
    <name evidence="6" type="ORF">Voc01_033270</name>
</gene>
<protein>
    <submittedName>
        <fullName evidence="6">Acyl-CoA thioesterase II</fullName>
    </submittedName>
</protein>
<accession>A0A8J4EAL0</accession>
<feature type="domain" description="Acyl-CoA thioesterase-like N-terminal HotDog" evidence="5">
    <location>
        <begin position="33"/>
        <end position="109"/>
    </location>
</feature>
<dbReference type="InterPro" id="IPR049449">
    <property type="entry name" value="TesB_ACOT8-like_N"/>
</dbReference>
<keyword evidence="7" id="KW-1185">Reference proteome</keyword>
<keyword evidence="2" id="KW-0378">Hydrolase</keyword>
<dbReference type="InterPro" id="IPR042171">
    <property type="entry name" value="Acyl-CoA_hotdog"/>
</dbReference>
<dbReference type="Pfam" id="PF13622">
    <property type="entry name" value="4HBT_3"/>
    <property type="match status" value="1"/>
</dbReference>
<proteinExistence type="inferred from homology"/>
<dbReference type="AlphaFoldDB" id="A0A8J4EAL0"/>
<evidence type="ECO:0000259" key="5">
    <source>
        <dbReference type="Pfam" id="PF13622"/>
    </source>
</evidence>
<dbReference type="Proteomes" id="UP000635606">
    <property type="component" value="Unassembled WGS sequence"/>
</dbReference>
<dbReference type="InterPro" id="IPR003703">
    <property type="entry name" value="Acyl_CoA_thio"/>
</dbReference>
<dbReference type="SUPFAM" id="SSF54637">
    <property type="entry name" value="Thioesterase/thiol ester dehydrase-isomerase"/>
    <property type="match status" value="2"/>
</dbReference>
<evidence type="ECO:0000313" key="6">
    <source>
        <dbReference type="EMBL" id="GIJ68410.1"/>
    </source>
</evidence>
<comment type="similarity">
    <text evidence="1">Belongs to the C/M/P thioester hydrolase family.</text>
</comment>
<dbReference type="CDD" id="cd03445">
    <property type="entry name" value="Thioesterase_II_repeat2"/>
    <property type="match status" value="1"/>
</dbReference>
<dbReference type="RefSeq" id="WP_203928361.1">
    <property type="nucleotide sequence ID" value="NZ_BOPH01000041.1"/>
</dbReference>
<dbReference type="InterPro" id="IPR025652">
    <property type="entry name" value="TesB_C"/>
</dbReference>
<evidence type="ECO:0000259" key="4">
    <source>
        <dbReference type="Pfam" id="PF02551"/>
    </source>
</evidence>
<dbReference type="GO" id="GO:0006637">
    <property type="term" value="P:acyl-CoA metabolic process"/>
    <property type="evidence" value="ECO:0007669"/>
    <property type="project" value="InterPro"/>
</dbReference>
<evidence type="ECO:0000256" key="3">
    <source>
        <dbReference type="SAM" id="MobiDB-lite"/>
    </source>
</evidence>
<organism evidence="6 7">
    <name type="scientific">Virgisporangium ochraceum</name>
    <dbReference type="NCBI Taxonomy" id="65505"/>
    <lineage>
        <taxon>Bacteria</taxon>
        <taxon>Bacillati</taxon>
        <taxon>Actinomycetota</taxon>
        <taxon>Actinomycetes</taxon>
        <taxon>Micromonosporales</taxon>
        <taxon>Micromonosporaceae</taxon>
        <taxon>Virgisporangium</taxon>
    </lineage>
</organism>
<dbReference type="Pfam" id="PF02551">
    <property type="entry name" value="Acyl_CoA_thio"/>
    <property type="match status" value="1"/>
</dbReference>
<dbReference type="GO" id="GO:0009062">
    <property type="term" value="P:fatty acid catabolic process"/>
    <property type="evidence" value="ECO:0007669"/>
    <property type="project" value="TreeGrafter"/>
</dbReference>
<name>A0A8J4EAL0_9ACTN</name>
<dbReference type="PANTHER" id="PTHR11066:SF34">
    <property type="entry name" value="ACYL-COENZYME A THIOESTERASE 8"/>
    <property type="match status" value="1"/>
</dbReference>
<dbReference type="InterPro" id="IPR029069">
    <property type="entry name" value="HotDog_dom_sf"/>
</dbReference>
<feature type="compositionally biased region" description="Pro residues" evidence="3">
    <location>
        <begin position="123"/>
        <end position="132"/>
    </location>
</feature>
<comment type="caution">
    <text evidence="6">The sequence shown here is derived from an EMBL/GenBank/DDBJ whole genome shotgun (WGS) entry which is preliminary data.</text>
</comment>
<evidence type="ECO:0000313" key="7">
    <source>
        <dbReference type="Proteomes" id="UP000635606"/>
    </source>
</evidence>
<evidence type="ECO:0000256" key="1">
    <source>
        <dbReference type="ARBA" id="ARBA00006538"/>
    </source>
</evidence>
<evidence type="ECO:0000256" key="2">
    <source>
        <dbReference type="ARBA" id="ARBA00022801"/>
    </source>
</evidence>
<dbReference type="Gene3D" id="2.40.160.210">
    <property type="entry name" value="Acyl-CoA thioesterase, double hotdog domain"/>
    <property type="match status" value="1"/>
</dbReference>
<feature type="region of interest" description="Disordered" evidence="3">
    <location>
        <begin position="113"/>
        <end position="134"/>
    </location>
</feature>
<sequence>MTHDLADLLDVLDLKQSADDRFVGRNAALDLPRVFGGQVAAQALVAAGRTVAGGRTPQSLYADFLRPGRSEVPIEFVVETVREGRTRSNRSVAALQDGREILRMSVAFGHPDVTEPRVGHQTPTPPAPPPSAMPSLAESVARYGGLDGMWTGFDAVEIRLDLRTVDGGSRDLIWMRAAGTLPDDPLVHAAVTCYATDLTLLAAALVPHGLVIGRERDDRHAWDTVSLDHALWLHRVPRADDWMLFDQHSPVASWGRALSAAGIFAPDGELVATVAQEGLLRASPL</sequence>
<dbReference type="PANTHER" id="PTHR11066">
    <property type="entry name" value="ACYL-COA THIOESTERASE"/>
    <property type="match status" value="1"/>
</dbReference>